<keyword evidence="2" id="KW-1185">Reference proteome</keyword>
<dbReference type="EMBL" id="JAJJMB010011871">
    <property type="protein sequence ID" value="KAI3896713.1"/>
    <property type="molecule type" value="Genomic_DNA"/>
</dbReference>
<dbReference type="Proteomes" id="UP001202328">
    <property type="component" value="Unassembled WGS sequence"/>
</dbReference>
<evidence type="ECO:0000313" key="1">
    <source>
        <dbReference type="EMBL" id="KAI3896713.1"/>
    </source>
</evidence>
<proteinExistence type="predicted"/>
<gene>
    <name evidence="1" type="ORF">MKW98_009566</name>
</gene>
<name>A0AAD4XDE1_9MAGN</name>
<accession>A0AAD4XDE1</accession>
<feature type="non-terminal residue" evidence="1">
    <location>
        <position position="125"/>
    </location>
</feature>
<reference evidence="1" key="1">
    <citation type="submission" date="2022-04" db="EMBL/GenBank/DDBJ databases">
        <title>A functionally conserved STORR gene fusion in Papaver species that diverged 16.8 million years ago.</title>
        <authorList>
            <person name="Catania T."/>
        </authorList>
    </citation>
    <scope>NUCLEOTIDE SEQUENCE</scope>
    <source>
        <strain evidence="1">S-188037</strain>
    </source>
</reference>
<evidence type="ECO:0000313" key="2">
    <source>
        <dbReference type="Proteomes" id="UP001202328"/>
    </source>
</evidence>
<organism evidence="1 2">
    <name type="scientific">Papaver atlanticum</name>
    <dbReference type="NCBI Taxonomy" id="357466"/>
    <lineage>
        <taxon>Eukaryota</taxon>
        <taxon>Viridiplantae</taxon>
        <taxon>Streptophyta</taxon>
        <taxon>Embryophyta</taxon>
        <taxon>Tracheophyta</taxon>
        <taxon>Spermatophyta</taxon>
        <taxon>Magnoliopsida</taxon>
        <taxon>Ranunculales</taxon>
        <taxon>Papaveraceae</taxon>
        <taxon>Papaveroideae</taxon>
        <taxon>Papaver</taxon>
    </lineage>
</organism>
<dbReference type="AlphaFoldDB" id="A0AAD4XDE1"/>
<comment type="caution">
    <text evidence="1">The sequence shown here is derived from an EMBL/GenBank/DDBJ whole genome shotgun (WGS) entry which is preliminary data.</text>
</comment>
<sequence length="125" mass="14216">MNLRFRYLSDDNLDLASELFTKCPSLELFLDFSRCPPIDLRISVPTLKHISLTGHPHTYSYRGVSKVTLCAPNVSSFVCFGSLLEHYRLENISSHVTADVRINIGQDDKVNKIEIREAKKVSYAQ</sequence>
<protein>
    <submittedName>
        <fullName evidence="1">Uncharacterized protein</fullName>
    </submittedName>
</protein>